<evidence type="ECO:0000256" key="10">
    <source>
        <dbReference type="SAM" id="SignalP"/>
    </source>
</evidence>
<dbReference type="PANTHER" id="PTHR22722">
    <property type="entry name" value="LOW-DENSITY LIPOPROTEIN RECEPTOR-RELATED PROTEIN 2-RELATED"/>
    <property type="match status" value="1"/>
</dbReference>
<feature type="disulfide bond" evidence="9">
    <location>
        <begin position="171"/>
        <end position="189"/>
    </location>
</feature>
<dbReference type="Proteomes" id="UP001195483">
    <property type="component" value="Unassembled WGS sequence"/>
</dbReference>
<evidence type="ECO:0000313" key="12">
    <source>
        <dbReference type="EMBL" id="KAK3599105.1"/>
    </source>
</evidence>
<dbReference type="SMART" id="SM00192">
    <property type="entry name" value="LDLa"/>
    <property type="match status" value="2"/>
</dbReference>
<dbReference type="Gene3D" id="4.10.400.10">
    <property type="entry name" value="Low-density Lipoprotein Receptor"/>
    <property type="match status" value="2"/>
</dbReference>
<accession>A0AAE0SVS8</accession>
<feature type="domain" description="Ig-like" evidence="11">
    <location>
        <begin position="28"/>
        <end position="123"/>
    </location>
</feature>
<dbReference type="EMBL" id="JAEAOA010001012">
    <property type="protein sequence ID" value="KAK3599105.1"/>
    <property type="molecule type" value="Genomic_DNA"/>
</dbReference>
<gene>
    <name evidence="12" type="ORF">CHS0354_016364</name>
</gene>
<feature type="chain" id="PRO_5042153329" description="Ig-like domain-containing protein" evidence="10">
    <location>
        <begin position="17"/>
        <end position="243"/>
    </location>
</feature>
<keyword evidence="13" id="KW-1185">Reference proteome</keyword>
<keyword evidence="2" id="KW-0812">Transmembrane</keyword>
<keyword evidence="5" id="KW-0472">Membrane</keyword>
<dbReference type="PROSITE" id="PS50068">
    <property type="entry name" value="LDLRA_2"/>
    <property type="match status" value="2"/>
</dbReference>
<dbReference type="AlphaFoldDB" id="A0AAE0SVS8"/>
<evidence type="ECO:0000256" key="2">
    <source>
        <dbReference type="ARBA" id="ARBA00022692"/>
    </source>
</evidence>
<dbReference type="Pfam" id="PF00057">
    <property type="entry name" value="Ldl_recept_a"/>
    <property type="match status" value="1"/>
</dbReference>
<dbReference type="InterPro" id="IPR036179">
    <property type="entry name" value="Ig-like_dom_sf"/>
</dbReference>
<evidence type="ECO:0000313" key="13">
    <source>
        <dbReference type="Proteomes" id="UP001195483"/>
    </source>
</evidence>
<feature type="disulfide bond" evidence="9">
    <location>
        <begin position="183"/>
        <end position="198"/>
    </location>
</feature>
<evidence type="ECO:0000256" key="5">
    <source>
        <dbReference type="ARBA" id="ARBA00023136"/>
    </source>
</evidence>
<evidence type="ECO:0000256" key="6">
    <source>
        <dbReference type="ARBA" id="ARBA00023157"/>
    </source>
</evidence>
<reference evidence="12" key="3">
    <citation type="submission" date="2023-05" db="EMBL/GenBank/DDBJ databases">
        <authorList>
            <person name="Smith C.H."/>
        </authorList>
    </citation>
    <scope>NUCLEOTIDE SEQUENCE</scope>
    <source>
        <strain evidence="12">CHS0354</strain>
        <tissue evidence="12">Mantle</tissue>
    </source>
</reference>
<protein>
    <recommendedName>
        <fullName evidence="11">Ig-like domain-containing protein</fullName>
    </recommendedName>
</protein>
<reference evidence="12" key="2">
    <citation type="journal article" date="2021" name="Genome Biol. Evol.">
        <title>Developing a high-quality reference genome for a parasitic bivalve with doubly uniparental inheritance (Bivalvia: Unionida).</title>
        <authorList>
            <person name="Smith C.H."/>
        </authorList>
    </citation>
    <scope>NUCLEOTIDE SEQUENCE</scope>
    <source>
        <strain evidence="12">CHS0354</strain>
        <tissue evidence="12">Mantle</tissue>
    </source>
</reference>
<dbReference type="InterPro" id="IPR013783">
    <property type="entry name" value="Ig-like_fold"/>
</dbReference>
<evidence type="ECO:0000256" key="1">
    <source>
        <dbReference type="ARBA" id="ARBA00004167"/>
    </source>
</evidence>
<dbReference type="InterPro" id="IPR023415">
    <property type="entry name" value="LDLR_class-A_CS"/>
</dbReference>
<dbReference type="InterPro" id="IPR003599">
    <property type="entry name" value="Ig_sub"/>
</dbReference>
<keyword evidence="8" id="KW-0325">Glycoprotein</keyword>
<proteinExistence type="predicted"/>
<evidence type="ECO:0000256" key="3">
    <source>
        <dbReference type="ARBA" id="ARBA00022737"/>
    </source>
</evidence>
<dbReference type="InterPro" id="IPR051221">
    <property type="entry name" value="LDLR-related"/>
</dbReference>
<evidence type="ECO:0000256" key="9">
    <source>
        <dbReference type="PROSITE-ProRule" id="PRU00124"/>
    </source>
</evidence>
<dbReference type="SUPFAM" id="SSF57424">
    <property type="entry name" value="LDL receptor-like module"/>
    <property type="match status" value="2"/>
</dbReference>
<comment type="caution">
    <text evidence="12">The sequence shown here is derived from an EMBL/GenBank/DDBJ whole genome shotgun (WGS) entry which is preliminary data.</text>
</comment>
<reference evidence="12" key="1">
    <citation type="journal article" date="2021" name="Genome Biol. Evol.">
        <title>A High-Quality Reference Genome for a Parasitic Bivalve with Doubly Uniparental Inheritance (Bivalvia: Unionida).</title>
        <authorList>
            <person name="Smith C.H."/>
        </authorList>
    </citation>
    <scope>NUCLEOTIDE SEQUENCE</scope>
    <source>
        <strain evidence="12">CHS0354</strain>
    </source>
</reference>
<keyword evidence="6 9" id="KW-1015">Disulfide bond</keyword>
<name>A0AAE0SVS8_9BIVA</name>
<dbReference type="PANTHER" id="PTHR22722:SF5">
    <property type="entry name" value="LOW-DENSITY LIPOPROTEIN RECEPTOR-RELATED PROTEIN 1B"/>
    <property type="match status" value="1"/>
</dbReference>
<evidence type="ECO:0000256" key="7">
    <source>
        <dbReference type="ARBA" id="ARBA00023170"/>
    </source>
</evidence>
<dbReference type="InterPro" id="IPR036055">
    <property type="entry name" value="LDL_receptor-like_sf"/>
</dbReference>
<dbReference type="PRINTS" id="PR00261">
    <property type="entry name" value="LDLRECEPTOR"/>
</dbReference>
<evidence type="ECO:0000259" key="11">
    <source>
        <dbReference type="PROSITE" id="PS50835"/>
    </source>
</evidence>
<dbReference type="Pfam" id="PF13927">
    <property type="entry name" value="Ig_3"/>
    <property type="match status" value="1"/>
</dbReference>
<comment type="caution">
    <text evidence="9">Lacks conserved residue(s) required for the propagation of feature annotation.</text>
</comment>
<organism evidence="12 13">
    <name type="scientific">Potamilus streckersoni</name>
    <dbReference type="NCBI Taxonomy" id="2493646"/>
    <lineage>
        <taxon>Eukaryota</taxon>
        <taxon>Metazoa</taxon>
        <taxon>Spiralia</taxon>
        <taxon>Lophotrochozoa</taxon>
        <taxon>Mollusca</taxon>
        <taxon>Bivalvia</taxon>
        <taxon>Autobranchia</taxon>
        <taxon>Heteroconchia</taxon>
        <taxon>Palaeoheterodonta</taxon>
        <taxon>Unionida</taxon>
        <taxon>Unionoidea</taxon>
        <taxon>Unionidae</taxon>
        <taxon>Ambleminae</taxon>
        <taxon>Lampsilini</taxon>
        <taxon>Potamilus</taxon>
    </lineage>
</organism>
<evidence type="ECO:0000256" key="8">
    <source>
        <dbReference type="ARBA" id="ARBA00023180"/>
    </source>
</evidence>
<dbReference type="GO" id="GO:0005041">
    <property type="term" value="F:low-density lipoprotein particle receptor activity"/>
    <property type="evidence" value="ECO:0007669"/>
    <property type="project" value="TreeGrafter"/>
</dbReference>
<keyword evidence="4" id="KW-1133">Transmembrane helix</keyword>
<dbReference type="CDD" id="cd00112">
    <property type="entry name" value="LDLa"/>
    <property type="match status" value="2"/>
</dbReference>
<keyword evidence="7" id="KW-0675">Receptor</keyword>
<dbReference type="InterPro" id="IPR007110">
    <property type="entry name" value="Ig-like_dom"/>
</dbReference>
<dbReference type="GO" id="GO:0005886">
    <property type="term" value="C:plasma membrane"/>
    <property type="evidence" value="ECO:0007669"/>
    <property type="project" value="TreeGrafter"/>
</dbReference>
<keyword evidence="10" id="KW-0732">Signal</keyword>
<feature type="signal peptide" evidence="10">
    <location>
        <begin position="1"/>
        <end position="16"/>
    </location>
</feature>
<dbReference type="PROSITE" id="PS50835">
    <property type="entry name" value="IG_LIKE"/>
    <property type="match status" value="1"/>
</dbReference>
<dbReference type="PROSITE" id="PS01209">
    <property type="entry name" value="LDLRA_1"/>
    <property type="match status" value="1"/>
</dbReference>
<dbReference type="SUPFAM" id="SSF48726">
    <property type="entry name" value="Immunoglobulin"/>
    <property type="match status" value="1"/>
</dbReference>
<keyword evidence="3" id="KW-0677">Repeat</keyword>
<comment type="subcellular location">
    <subcellularLocation>
        <location evidence="1">Membrane</location>
        <topology evidence="1">Single-pass membrane protein</topology>
    </subcellularLocation>
</comment>
<dbReference type="InterPro" id="IPR002172">
    <property type="entry name" value="LDrepeatLR_classA_rpt"/>
</dbReference>
<dbReference type="Gene3D" id="2.60.40.10">
    <property type="entry name" value="Immunoglobulins"/>
    <property type="match status" value="1"/>
</dbReference>
<dbReference type="GO" id="GO:0043235">
    <property type="term" value="C:receptor complex"/>
    <property type="evidence" value="ECO:0007669"/>
    <property type="project" value="TreeGrafter"/>
</dbReference>
<sequence>MFGLYFALLTVGLAFGAPPRNGNRCETPKCEIKPFDLRFWYQGIETELRQININEGDDIIITCDGSCVGSSENPRLSWYGPNLKRIDENSNNRTYTEKSLSGQFSRLILNDVTANMSGRYTCRGWLGQRMGWRKKEIIIAVDRLSNLEITRKTTIPVDVSSHVNNLSKFMCAPGAMIDASKVCDGFPDCQNGNDDRNCVIGSVCNEGSVACADNEKCLPRNQICDSVVHCRDGSDELPFICNV</sequence>
<evidence type="ECO:0000256" key="4">
    <source>
        <dbReference type="ARBA" id="ARBA00022989"/>
    </source>
</evidence>
<dbReference type="SMART" id="SM00409">
    <property type="entry name" value="IG"/>
    <property type="match status" value="1"/>
</dbReference>